<proteinExistence type="inferred from homology"/>
<comment type="similarity">
    <text evidence="4">Belongs to the glutamate--cysteine ligase type 1 family. Type 1 subfamily.</text>
</comment>
<keyword evidence="11 18" id="KW-0067">ATP-binding</keyword>
<dbReference type="GO" id="GO:0004357">
    <property type="term" value="F:glutamate-cysteine ligase activity"/>
    <property type="evidence" value="ECO:0007669"/>
    <property type="project" value="UniProtKB-EC"/>
</dbReference>
<dbReference type="InterPro" id="IPR014746">
    <property type="entry name" value="Gln_synth/guanido_kin_cat_dom"/>
</dbReference>
<organism evidence="20 21">
    <name type="scientific">Sediminitomix flava</name>
    <dbReference type="NCBI Taxonomy" id="379075"/>
    <lineage>
        <taxon>Bacteria</taxon>
        <taxon>Pseudomonadati</taxon>
        <taxon>Bacteroidota</taxon>
        <taxon>Cytophagia</taxon>
        <taxon>Cytophagales</taxon>
        <taxon>Flammeovirgaceae</taxon>
        <taxon>Sediminitomix</taxon>
    </lineage>
</organism>
<dbReference type="Gene3D" id="3.30.590.20">
    <property type="match status" value="1"/>
</dbReference>
<gene>
    <name evidence="20" type="ORF">BC781_104356</name>
</gene>
<evidence type="ECO:0000256" key="11">
    <source>
        <dbReference type="ARBA" id="ARBA00022840"/>
    </source>
</evidence>
<dbReference type="SUPFAM" id="SSF56059">
    <property type="entry name" value="Glutathione synthetase ATP-binding domain-like"/>
    <property type="match status" value="1"/>
</dbReference>
<dbReference type="InterPro" id="IPR013815">
    <property type="entry name" value="ATP_grasp_subdomain_1"/>
</dbReference>
<keyword evidence="13" id="KW-0464">Manganese</keyword>
<dbReference type="SUPFAM" id="SSF55931">
    <property type="entry name" value="Glutamine synthetase/guanido kinase"/>
    <property type="match status" value="1"/>
</dbReference>
<evidence type="ECO:0000256" key="2">
    <source>
        <dbReference type="ARBA" id="ARBA00001946"/>
    </source>
</evidence>
<dbReference type="EC" id="6.3.2.2" evidence="5"/>
<evidence type="ECO:0000256" key="3">
    <source>
        <dbReference type="ARBA" id="ARBA00005006"/>
    </source>
</evidence>
<evidence type="ECO:0000313" key="21">
    <source>
        <dbReference type="Proteomes" id="UP000245535"/>
    </source>
</evidence>
<evidence type="ECO:0000256" key="13">
    <source>
        <dbReference type="ARBA" id="ARBA00023211"/>
    </source>
</evidence>
<keyword evidence="12" id="KW-0460">Magnesium</keyword>
<dbReference type="PROSITE" id="PS50975">
    <property type="entry name" value="ATP_GRASP"/>
    <property type="match status" value="1"/>
</dbReference>
<evidence type="ECO:0000259" key="19">
    <source>
        <dbReference type="PROSITE" id="PS50975"/>
    </source>
</evidence>
<keyword evidence="9" id="KW-0479">Metal-binding</keyword>
<dbReference type="InterPro" id="IPR040657">
    <property type="entry name" value="GshAB_ATP-grasp"/>
</dbReference>
<keyword evidence="7 20" id="KW-0436">Ligase</keyword>
<dbReference type="EMBL" id="QGDO01000004">
    <property type="protein sequence ID" value="PWJ41081.1"/>
    <property type="molecule type" value="Genomic_DNA"/>
</dbReference>
<dbReference type="Pfam" id="PF18419">
    <property type="entry name" value="ATP-grasp_6"/>
    <property type="match status" value="1"/>
</dbReference>
<evidence type="ECO:0000256" key="18">
    <source>
        <dbReference type="PROSITE-ProRule" id="PRU00409"/>
    </source>
</evidence>
<dbReference type="Gene3D" id="3.30.1490.20">
    <property type="entry name" value="ATP-grasp fold, A domain"/>
    <property type="match status" value="1"/>
</dbReference>
<keyword evidence="21" id="KW-1185">Reference proteome</keyword>
<dbReference type="NCBIfam" id="TIGR01435">
    <property type="entry name" value="glu_cys_lig_rel"/>
    <property type="match status" value="1"/>
</dbReference>
<dbReference type="Proteomes" id="UP000245535">
    <property type="component" value="Unassembled WGS sequence"/>
</dbReference>
<evidence type="ECO:0000256" key="15">
    <source>
        <dbReference type="ARBA" id="ARBA00030585"/>
    </source>
</evidence>
<evidence type="ECO:0000256" key="16">
    <source>
        <dbReference type="ARBA" id="ARBA00032122"/>
    </source>
</evidence>
<dbReference type="InterPro" id="IPR011761">
    <property type="entry name" value="ATP-grasp"/>
</dbReference>
<dbReference type="GO" id="GO:0046872">
    <property type="term" value="F:metal ion binding"/>
    <property type="evidence" value="ECO:0007669"/>
    <property type="project" value="UniProtKB-KW"/>
</dbReference>
<keyword evidence="10 18" id="KW-0547">Nucleotide-binding</keyword>
<dbReference type="InterPro" id="IPR006335">
    <property type="entry name" value="Glut_biosynth"/>
</dbReference>
<dbReference type="PANTHER" id="PTHR38761">
    <property type="entry name" value="GLUTAMATE--CYSTEINE LIGASE"/>
    <property type="match status" value="1"/>
</dbReference>
<dbReference type="GO" id="GO:0005524">
    <property type="term" value="F:ATP binding"/>
    <property type="evidence" value="ECO:0007669"/>
    <property type="project" value="UniProtKB-UniRule"/>
</dbReference>
<comment type="catalytic activity">
    <reaction evidence="17">
        <text>L-cysteine + L-glutamate + ATP = gamma-L-glutamyl-L-cysteine + ADP + phosphate + H(+)</text>
        <dbReference type="Rhea" id="RHEA:13285"/>
        <dbReference type="ChEBI" id="CHEBI:15378"/>
        <dbReference type="ChEBI" id="CHEBI:29985"/>
        <dbReference type="ChEBI" id="CHEBI:30616"/>
        <dbReference type="ChEBI" id="CHEBI:35235"/>
        <dbReference type="ChEBI" id="CHEBI:43474"/>
        <dbReference type="ChEBI" id="CHEBI:58173"/>
        <dbReference type="ChEBI" id="CHEBI:456216"/>
        <dbReference type="EC" id="6.3.2.2"/>
    </reaction>
</comment>
<evidence type="ECO:0000256" key="9">
    <source>
        <dbReference type="ARBA" id="ARBA00022723"/>
    </source>
</evidence>
<dbReference type="HAMAP" id="MF_00782">
    <property type="entry name" value="Glut_biosynth"/>
    <property type="match status" value="1"/>
</dbReference>
<dbReference type="InterPro" id="IPR006334">
    <property type="entry name" value="Glut_cys_ligase"/>
</dbReference>
<name>A0A315Z829_SEDFL</name>
<evidence type="ECO:0000256" key="8">
    <source>
        <dbReference type="ARBA" id="ARBA00022684"/>
    </source>
</evidence>
<evidence type="ECO:0000256" key="17">
    <source>
        <dbReference type="ARBA" id="ARBA00048819"/>
    </source>
</evidence>
<protein>
    <recommendedName>
        <fullName evidence="6">Glutamate--cysteine ligase</fullName>
        <ecNumber evidence="5">6.3.2.2</ecNumber>
    </recommendedName>
    <alternativeName>
        <fullName evidence="16">Gamma-ECS</fullName>
    </alternativeName>
    <alternativeName>
        <fullName evidence="15">Gamma-glutamylcysteine synthetase</fullName>
    </alternativeName>
</protein>
<sequence>MKHNYKHYIDQDPILKHKLLEGNFGIEKENARVDKNGKLALTPHPSVFGDKAKHPFITTDFSESQIEMITPPMPSINEAMGFLQTIHDIVSLELDKGEYLWPQSAPPILPKDEEIPIARYGDSDTSAEEYREMLSTIYGRKVQLISGVHFNFSFTEEWMERLYKASGEETSLNEFRNRLYMKLSRNFFRYRWLLIWLFGKSPAVHKTYIKDCIDRLPALEKDAYSFMEGTSVRSGVCGYRNKVNPILNFDSWEQYQKSVDDLVTDGSLKAKKELYTPLRLKSLGDEENVSYLEVRTLDLNPLKKTGISKRTLHAIHLFLLYCLFKEEEGTLDKDQQQVAYTNNDLASTFGLRKDVELITYAGAKKGIQLWADEIIEEMVTLLADYTSNNSDYQEALEYLSRLVTSPKGRIVHTLMAGIQKDGYIQFHMEKAKEYLKESRSKNFNFIGLEDMELSTQLVLREAVKRGVKFEVLDRAENFIRLKKADKTEYVQQATKTSLDTYSGILLMENKLLTKKVLEEANIRVPHGGHYTEEEKEKAILDFEIYKGKAIVIKPKSTNFGLGITILKENDSEKRYRKAIKMAFKEDKSILIEEFISGKEYRIFIINDEVVGILHRVPANVKGDGVSSIRDLVSEKNKDPLRGKGYRTPLEKIALGEAEKMFLETQGLNFETVPKEGEIIYLRENSNISTGGDSIDYTDDIPDSYKKIAVDAAKALKVKITGLDMMIDHIEEEANENNHAIIEMNFNPAIHIHCHPFVGKNRKLNEKILDALGF</sequence>
<accession>A0A315Z829</accession>
<evidence type="ECO:0000256" key="5">
    <source>
        <dbReference type="ARBA" id="ARBA00012220"/>
    </source>
</evidence>
<evidence type="ECO:0000256" key="6">
    <source>
        <dbReference type="ARBA" id="ARBA00014618"/>
    </source>
</evidence>
<dbReference type="Pfam" id="PF08443">
    <property type="entry name" value="RimK"/>
    <property type="match status" value="1"/>
</dbReference>
<dbReference type="Pfam" id="PF04262">
    <property type="entry name" value="Glu_cys_ligase"/>
    <property type="match status" value="2"/>
</dbReference>
<dbReference type="AlphaFoldDB" id="A0A315Z829"/>
<reference evidence="20 21" key="1">
    <citation type="submission" date="2018-03" db="EMBL/GenBank/DDBJ databases">
        <title>Genomic Encyclopedia of Archaeal and Bacterial Type Strains, Phase II (KMG-II): from individual species to whole genera.</title>
        <authorList>
            <person name="Goeker M."/>
        </authorList>
    </citation>
    <scope>NUCLEOTIDE SEQUENCE [LARGE SCALE GENOMIC DNA]</scope>
    <source>
        <strain evidence="20 21">DSM 28229</strain>
    </source>
</reference>
<dbReference type="PANTHER" id="PTHR38761:SF1">
    <property type="entry name" value="GLUTAMATE--CYSTEINE LIGASE"/>
    <property type="match status" value="1"/>
</dbReference>
<evidence type="ECO:0000256" key="10">
    <source>
        <dbReference type="ARBA" id="ARBA00022741"/>
    </source>
</evidence>
<dbReference type="GO" id="GO:0005829">
    <property type="term" value="C:cytosol"/>
    <property type="evidence" value="ECO:0007669"/>
    <property type="project" value="TreeGrafter"/>
</dbReference>
<dbReference type="GO" id="GO:0006750">
    <property type="term" value="P:glutathione biosynthetic process"/>
    <property type="evidence" value="ECO:0007669"/>
    <property type="project" value="UniProtKB-UniPathway"/>
</dbReference>
<evidence type="ECO:0000313" key="20">
    <source>
        <dbReference type="EMBL" id="PWJ41081.1"/>
    </source>
</evidence>
<comment type="caution">
    <text evidence="20">The sequence shown here is derived from an EMBL/GenBank/DDBJ whole genome shotgun (WGS) entry which is preliminary data.</text>
</comment>
<evidence type="ECO:0000256" key="14">
    <source>
        <dbReference type="ARBA" id="ARBA00023268"/>
    </source>
</evidence>
<dbReference type="NCBIfam" id="NF002688">
    <property type="entry name" value="PRK02471.1"/>
    <property type="match status" value="1"/>
</dbReference>
<keyword evidence="8" id="KW-0317">Glutathione biosynthesis</keyword>
<dbReference type="UniPathway" id="UPA00142">
    <property type="reaction ID" value="UER00209"/>
</dbReference>
<feature type="domain" description="ATP-grasp" evidence="19">
    <location>
        <begin position="514"/>
        <end position="772"/>
    </location>
</feature>
<evidence type="ECO:0000256" key="1">
    <source>
        <dbReference type="ARBA" id="ARBA00001936"/>
    </source>
</evidence>
<comment type="cofactor">
    <cofactor evidence="2">
        <name>Mg(2+)</name>
        <dbReference type="ChEBI" id="CHEBI:18420"/>
    </cofactor>
</comment>
<evidence type="ECO:0000256" key="12">
    <source>
        <dbReference type="ARBA" id="ARBA00022842"/>
    </source>
</evidence>
<evidence type="ECO:0000256" key="4">
    <source>
        <dbReference type="ARBA" id="ARBA00008772"/>
    </source>
</evidence>
<dbReference type="OrthoDB" id="9803907at2"/>
<dbReference type="InterPro" id="IPR007370">
    <property type="entry name" value="Glu_cys_ligase"/>
</dbReference>
<comment type="pathway">
    <text evidence="3">Sulfur metabolism; glutathione biosynthesis; glutathione from L-cysteine and L-glutamate: step 1/2.</text>
</comment>
<dbReference type="RefSeq" id="WP_109620111.1">
    <property type="nucleotide sequence ID" value="NZ_QGDO01000004.1"/>
</dbReference>
<keyword evidence="14" id="KW-0511">Multifunctional enzyme</keyword>
<dbReference type="InterPro" id="IPR013651">
    <property type="entry name" value="ATP-grasp_RimK-type"/>
</dbReference>
<dbReference type="Gene3D" id="3.30.470.20">
    <property type="entry name" value="ATP-grasp fold, B domain"/>
    <property type="match status" value="2"/>
</dbReference>
<evidence type="ECO:0000256" key="7">
    <source>
        <dbReference type="ARBA" id="ARBA00022598"/>
    </source>
</evidence>
<comment type="cofactor">
    <cofactor evidence="1">
        <name>Mn(2+)</name>
        <dbReference type="ChEBI" id="CHEBI:29035"/>
    </cofactor>
</comment>